<evidence type="ECO:0000313" key="3">
    <source>
        <dbReference type="Proteomes" id="UP000050525"/>
    </source>
</evidence>
<feature type="compositionally biased region" description="Polar residues" evidence="1">
    <location>
        <begin position="1"/>
        <end position="12"/>
    </location>
</feature>
<accession>A0A151NTW8</accession>
<proteinExistence type="predicted"/>
<gene>
    <name evidence="2" type="ORF">Y1Q_0000040</name>
</gene>
<organism evidence="2 3">
    <name type="scientific">Alligator mississippiensis</name>
    <name type="common">American alligator</name>
    <dbReference type="NCBI Taxonomy" id="8496"/>
    <lineage>
        <taxon>Eukaryota</taxon>
        <taxon>Metazoa</taxon>
        <taxon>Chordata</taxon>
        <taxon>Craniata</taxon>
        <taxon>Vertebrata</taxon>
        <taxon>Euteleostomi</taxon>
        <taxon>Archelosauria</taxon>
        <taxon>Archosauria</taxon>
        <taxon>Crocodylia</taxon>
        <taxon>Alligatoridae</taxon>
        <taxon>Alligatorinae</taxon>
        <taxon>Alligator</taxon>
    </lineage>
</organism>
<dbReference type="EMBL" id="AKHW03002066">
    <property type="protein sequence ID" value="KYO40193.1"/>
    <property type="molecule type" value="Genomic_DNA"/>
</dbReference>
<feature type="region of interest" description="Disordered" evidence="1">
    <location>
        <begin position="1"/>
        <end position="37"/>
    </location>
</feature>
<keyword evidence="3" id="KW-1185">Reference proteome</keyword>
<evidence type="ECO:0000313" key="2">
    <source>
        <dbReference type="EMBL" id="KYO40193.1"/>
    </source>
</evidence>
<comment type="caution">
    <text evidence="2">The sequence shown here is derived from an EMBL/GenBank/DDBJ whole genome shotgun (WGS) entry which is preliminary data.</text>
</comment>
<dbReference type="Proteomes" id="UP000050525">
    <property type="component" value="Unassembled WGS sequence"/>
</dbReference>
<sequence length="96" mass="10773">MKTFASCSALRSSHSHLEKKKGQVDRATGPSDEDLNPEGRQIQWVVHVVSDVTTGSIHHFLNQQIRVLVNREPALHQGYSQSGYYCELDQLIISTP</sequence>
<reference evidence="2 3" key="1">
    <citation type="journal article" date="2012" name="Genome Biol.">
        <title>Sequencing three crocodilian genomes to illuminate the evolution of archosaurs and amniotes.</title>
        <authorList>
            <person name="St John J.A."/>
            <person name="Braun E.L."/>
            <person name="Isberg S.R."/>
            <person name="Miles L.G."/>
            <person name="Chong A.Y."/>
            <person name="Gongora J."/>
            <person name="Dalzell P."/>
            <person name="Moran C."/>
            <person name="Bed'hom B."/>
            <person name="Abzhanov A."/>
            <person name="Burgess S.C."/>
            <person name="Cooksey A.M."/>
            <person name="Castoe T.A."/>
            <person name="Crawford N.G."/>
            <person name="Densmore L.D."/>
            <person name="Drew J.C."/>
            <person name="Edwards S.V."/>
            <person name="Faircloth B.C."/>
            <person name="Fujita M.K."/>
            <person name="Greenwold M.J."/>
            <person name="Hoffmann F.G."/>
            <person name="Howard J.M."/>
            <person name="Iguchi T."/>
            <person name="Janes D.E."/>
            <person name="Khan S.Y."/>
            <person name="Kohno S."/>
            <person name="de Koning A.J."/>
            <person name="Lance S.L."/>
            <person name="McCarthy F.M."/>
            <person name="McCormack J.E."/>
            <person name="Merchant M.E."/>
            <person name="Peterson D.G."/>
            <person name="Pollock D.D."/>
            <person name="Pourmand N."/>
            <person name="Raney B.J."/>
            <person name="Roessler K.A."/>
            <person name="Sanford J.R."/>
            <person name="Sawyer R.H."/>
            <person name="Schmidt C.J."/>
            <person name="Triplett E.W."/>
            <person name="Tuberville T.D."/>
            <person name="Venegas-Anaya M."/>
            <person name="Howard J.T."/>
            <person name="Jarvis E.D."/>
            <person name="Guillette L.J.Jr."/>
            <person name="Glenn T.C."/>
            <person name="Green R.E."/>
            <person name="Ray D.A."/>
        </authorList>
    </citation>
    <scope>NUCLEOTIDE SEQUENCE [LARGE SCALE GENOMIC DNA]</scope>
    <source>
        <strain evidence="2">KSC_2009_1</strain>
    </source>
</reference>
<evidence type="ECO:0000256" key="1">
    <source>
        <dbReference type="SAM" id="MobiDB-lite"/>
    </source>
</evidence>
<dbReference type="AlphaFoldDB" id="A0A151NTW8"/>
<name>A0A151NTW8_ALLMI</name>
<protein>
    <submittedName>
        <fullName evidence="2">Uncharacterized protein</fullName>
    </submittedName>
</protein>